<keyword evidence="3" id="KW-1185">Reference proteome</keyword>
<dbReference type="RefSeq" id="WP_156989434.1">
    <property type="nucleotide sequence ID" value="NZ_CP060286.1"/>
</dbReference>
<protein>
    <submittedName>
        <fullName evidence="1">Uncharacterized protein</fullName>
    </submittedName>
</protein>
<dbReference type="Proteomes" id="UP000469440">
    <property type="component" value="Unassembled WGS sequence"/>
</dbReference>
<dbReference type="KEGG" id="cfem:HCR03_17760"/>
<name>A0A6N8HUK0_9FIRM</name>
<organism evidence="1 3">
    <name type="scientific">Caproicibacter fermentans</name>
    <dbReference type="NCBI Taxonomy" id="2576756"/>
    <lineage>
        <taxon>Bacteria</taxon>
        <taxon>Bacillati</taxon>
        <taxon>Bacillota</taxon>
        <taxon>Clostridia</taxon>
        <taxon>Eubacteriales</taxon>
        <taxon>Acutalibacteraceae</taxon>
        <taxon>Caproicibacter</taxon>
    </lineage>
</organism>
<evidence type="ECO:0000313" key="3">
    <source>
        <dbReference type="Proteomes" id="UP000469440"/>
    </source>
</evidence>
<reference evidence="2 4" key="2">
    <citation type="submission" date="2020-08" db="EMBL/GenBank/DDBJ databases">
        <title>The isolate Caproiciproducens sp. 7D4C2 produces n-caproate at mildly acidic conditions from hexoses: genome and rBOX comparison with related strains and chain-elongating bacteria.</title>
        <authorList>
            <person name="Esquivel-Elizondo S."/>
            <person name="Bagci C."/>
            <person name="Temovska M."/>
            <person name="Jeon B.S."/>
            <person name="Bessarab I."/>
            <person name="Williams R.B.H."/>
            <person name="Huson D.H."/>
            <person name="Angenent L.T."/>
        </authorList>
    </citation>
    <scope>NUCLEOTIDE SEQUENCE [LARGE SCALE GENOMIC DNA]</scope>
    <source>
        <strain evidence="2 4">7D4C2</strain>
    </source>
</reference>
<sequence>MKPNILVIRSGTIALKPLIQPLFCRVGKNFSGARMSLLNPARGPESHIKRVTSNITNNLKTVNHISVRVMIRQNARMKENRAGAVWGSVGAAAQAIIDGELQREIDRELTLMERGENIGSNQRRLNRMRAYLNAKPYHVIRSFYAVHMHNPTRAESASETAGEPFYTDIVREKSVRDTRSVSEIHLDAESAAQPQPDDCRGVDAKKIAGQVLEQVEKRMRLDQERRGIWL</sequence>
<evidence type="ECO:0000313" key="2">
    <source>
        <dbReference type="EMBL" id="QNK40466.1"/>
    </source>
</evidence>
<accession>A0A7G8TA25</accession>
<reference evidence="1 3" key="1">
    <citation type="submission" date="2019-09" db="EMBL/GenBank/DDBJ databases">
        <title>Genome sequence of Clostridium sp. EA1.</title>
        <authorList>
            <person name="Poehlein A."/>
            <person name="Bengelsdorf F.R."/>
            <person name="Daniel R."/>
        </authorList>
    </citation>
    <scope>NUCLEOTIDE SEQUENCE [LARGE SCALE GENOMIC DNA]</scope>
    <source>
        <strain evidence="1 3">EA1</strain>
    </source>
</reference>
<evidence type="ECO:0000313" key="1">
    <source>
        <dbReference type="EMBL" id="MVB09369.1"/>
    </source>
</evidence>
<dbReference type="OrthoDB" id="10014616at2"/>
<dbReference type="EMBL" id="VWXL01000002">
    <property type="protein sequence ID" value="MVB09369.1"/>
    <property type="molecule type" value="Genomic_DNA"/>
</dbReference>
<dbReference type="EMBL" id="CP060286">
    <property type="protein sequence ID" value="QNK40466.1"/>
    <property type="molecule type" value="Genomic_DNA"/>
</dbReference>
<evidence type="ECO:0000313" key="4">
    <source>
        <dbReference type="Proteomes" id="UP000515909"/>
    </source>
</evidence>
<dbReference type="AlphaFoldDB" id="A0A6N8HUK0"/>
<accession>A0A6N8HUK0</accession>
<gene>
    <name evidence="1" type="ORF">CAFE_00170</name>
    <name evidence="2" type="ORF">HCR03_17760</name>
</gene>
<proteinExistence type="predicted"/>
<dbReference type="Proteomes" id="UP000515909">
    <property type="component" value="Chromosome"/>
</dbReference>